<name>A0A8S9NY32_BRACR</name>
<reference evidence="1" key="1">
    <citation type="submission" date="2019-12" db="EMBL/GenBank/DDBJ databases">
        <title>Genome sequencing and annotation of Brassica cretica.</title>
        <authorList>
            <person name="Studholme D.J."/>
            <person name="Sarris P."/>
        </authorList>
    </citation>
    <scope>NUCLEOTIDE SEQUENCE</scope>
    <source>
        <strain evidence="1">PFS-109/04</strain>
        <tissue evidence="1">Leaf</tissue>
    </source>
</reference>
<sequence>MGGGTTADVAGTCICLHPLETVQQDEARQIHRSLKVLLSQLRESERLWSLTSTAVPPLWRLKGCTAALPVRGRREVVGS</sequence>
<dbReference type="EMBL" id="QGKX02001521">
    <property type="protein sequence ID" value="KAF3507610.1"/>
    <property type="molecule type" value="Genomic_DNA"/>
</dbReference>
<gene>
    <name evidence="1" type="ORF">F2Q69_00006128</name>
</gene>
<organism evidence="1 2">
    <name type="scientific">Brassica cretica</name>
    <name type="common">Mustard</name>
    <dbReference type="NCBI Taxonomy" id="69181"/>
    <lineage>
        <taxon>Eukaryota</taxon>
        <taxon>Viridiplantae</taxon>
        <taxon>Streptophyta</taxon>
        <taxon>Embryophyta</taxon>
        <taxon>Tracheophyta</taxon>
        <taxon>Spermatophyta</taxon>
        <taxon>Magnoliopsida</taxon>
        <taxon>eudicotyledons</taxon>
        <taxon>Gunneridae</taxon>
        <taxon>Pentapetalae</taxon>
        <taxon>rosids</taxon>
        <taxon>malvids</taxon>
        <taxon>Brassicales</taxon>
        <taxon>Brassicaceae</taxon>
        <taxon>Brassiceae</taxon>
        <taxon>Brassica</taxon>
    </lineage>
</organism>
<dbReference type="AlphaFoldDB" id="A0A8S9NY32"/>
<proteinExistence type="predicted"/>
<evidence type="ECO:0000313" key="2">
    <source>
        <dbReference type="Proteomes" id="UP000712600"/>
    </source>
</evidence>
<dbReference type="Proteomes" id="UP000712600">
    <property type="component" value="Unassembled WGS sequence"/>
</dbReference>
<evidence type="ECO:0000313" key="1">
    <source>
        <dbReference type="EMBL" id="KAF3507610.1"/>
    </source>
</evidence>
<comment type="caution">
    <text evidence="1">The sequence shown here is derived from an EMBL/GenBank/DDBJ whole genome shotgun (WGS) entry which is preliminary data.</text>
</comment>
<protein>
    <submittedName>
        <fullName evidence="1">Uncharacterized protein</fullName>
    </submittedName>
</protein>
<accession>A0A8S9NY32</accession>